<evidence type="ECO:0000256" key="3">
    <source>
        <dbReference type="ARBA" id="ARBA00022989"/>
    </source>
</evidence>
<comment type="similarity">
    <text evidence="8">Belongs to the G-protein coupled receptor 1 family.</text>
</comment>
<feature type="transmembrane region" description="Helical" evidence="9">
    <location>
        <begin position="70"/>
        <end position="89"/>
    </location>
</feature>
<gene>
    <name evidence="12 13" type="primary">LOC116297110</name>
</gene>
<dbReference type="PRINTS" id="PR00237">
    <property type="entry name" value="GPCRRHODOPSN"/>
</dbReference>
<feature type="transmembrane region" description="Helical" evidence="9">
    <location>
        <begin position="190"/>
        <end position="214"/>
    </location>
</feature>
<keyword evidence="6 8" id="KW-0675">Receptor</keyword>
<evidence type="ECO:0000256" key="6">
    <source>
        <dbReference type="ARBA" id="ARBA00023170"/>
    </source>
</evidence>
<name>A0A6P8I7U1_ACTTE</name>
<evidence type="ECO:0000256" key="4">
    <source>
        <dbReference type="ARBA" id="ARBA00023040"/>
    </source>
</evidence>
<evidence type="ECO:0000256" key="5">
    <source>
        <dbReference type="ARBA" id="ARBA00023136"/>
    </source>
</evidence>
<feature type="transmembrane region" description="Helical" evidence="9">
    <location>
        <begin position="151"/>
        <end position="170"/>
    </location>
</feature>
<dbReference type="RefSeq" id="XP_031561134.1">
    <property type="nucleotide sequence ID" value="XM_031705274.1"/>
</dbReference>
<dbReference type="PROSITE" id="PS50262">
    <property type="entry name" value="G_PROTEIN_RECEP_F1_2"/>
    <property type="match status" value="1"/>
</dbReference>
<evidence type="ECO:0000256" key="1">
    <source>
        <dbReference type="ARBA" id="ARBA00004141"/>
    </source>
</evidence>
<dbReference type="InterPro" id="IPR017452">
    <property type="entry name" value="GPCR_Rhodpsn_7TM"/>
</dbReference>
<sequence>MFYPINMTSMANVSDVNTSVPIEQATHETLEFKVVKIIFYCIILTCSTIGNGLVIYVIKANERMRTPSNILVLNLAVCDLVTPLISIPFDFAVEENGYAWMYGGFMCKILWPGATLSTTSSSLTLAAISFDRYRVIMHPFKSKLSMDKIKIIIFLIHMFSIFVITPYIYVLRLQGSHCYENWPGYEYRQAYTLFLFSVQYCIPLIFMTIMYTLTLKSLFSASVKTWVMRKDRVEEQPITNNQESDVSVTDNDHTQKKKKWRLLQINPQGASEANKRATKMFIVIVIVFATCMFPNQVVWFWSDFDNGMAHKHYKIVSIICWIFTYTNSVCNSAIYAVFSNDFRKGFYHAYGKFCCKVIEQYEVNSKYPDYPCNHVRLKQLKDEKPNEPQVIS</sequence>
<organism evidence="11 12">
    <name type="scientific">Actinia tenebrosa</name>
    <name type="common">Australian red waratah sea anemone</name>
    <dbReference type="NCBI Taxonomy" id="6105"/>
    <lineage>
        <taxon>Eukaryota</taxon>
        <taxon>Metazoa</taxon>
        <taxon>Cnidaria</taxon>
        <taxon>Anthozoa</taxon>
        <taxon>Hexacorallia</taxon>
        <taxon>Actiniaria</taxon>
        <taxon>Actiniidae</taxon>
        <taxon>Actinia</taxon>
    </lineage>
</organism>
<feature type="domain" description="G-protein coupled receptors family 1 profile" evidence="10">
    <location>
        <begin position="50"/>
        <end position="335"/>
    </location>
</feature>
<feature type="transmembrane region" description="Helical" evidence="9">
    <location>
        <begin position="281"/>
        <end position="301"/>
    </location>
</feature>
<evidence type="ECO:0000313" key="13">
    <source>
        <dbReference type="RefSeq" id="XP_031561134.1"/>
    </source>
</evidence>
<evidence type="ECO:0000313" key="11">
    <source>
        <dbReference type="Proteomes" id="UP000515163"/>
    </source>
</evidence>
<proteinExistence type="inferred from homology"/>
<dbReference type="CDD" id="cd00637">
    <property type="entry name" value="7tm_classA_rhodopsin-like"/>
    <property type="match status" value="1"/>
</dbReference>
<keyword evidence="11" id="KW-1185">Reference proteome</keyword>
<evidence type="ECO:0000256" key="9">
    <source>
        <dbReference type="SAM" id="Phobius"/>
    </source>
</evidence>
<keyword evidence="3 9" id="KW-1133">Transmembrane helix</keyword>
<dbReference type="SMART" id="SM01381">
    <property type="entry name" value="7TM_GPCR_Srsx"/>
    <property type="match status" value="1"/>
</dbReference>
<comment type="subcellular location">
    <subcellularLocation>
        <location evidence="1">Membrane</location>
        <topology evidence="1">Multi-pass membrane protein</topology>
    </subcellularLocation>
</comment>
<dbReference type="OrthoDB" id="10053194at2759"/>
<dbReference type="Proteomes" id="UP000515163">
    <property type="component" value="Unplaced"/>
</dbReference>
<dbReference type="PANTHER" id="PTHR45695:SF9">
    <property type="entry name" value="LEUCOKININ RECEPTOR"/>
    <property type="match status" value="1"/>
</dbReference>
<dbReference type="PROSITE" id="PS00237">
    <property type="entry name" value="G_PROTEIN_RECEP_F1_1"/>
    <property type="match status" value="1"/>
</dbReference>
<evidence type="ECO:0000256" key="2">
    <source>
        <dbReference type="ARBA" id="ARBA00022692"/>
    </source>
</evidence>
<evidence type="ECO:0000256" key="8">
    <source>
        <dbReference type="RuleBase" id="RU000688"/>
    </source>
</evidence>
<feature type="transmembrane region" description="Helical" evidence="9">
    <location>
        <begin position="109"/>
        <end position="130"/>
    </location>
</feature>
<reference evidence="12 13" key="1">
    <citation type="submission" date="2025-04" db="UniProtKB">
        <authorList>
            <consortium name="RefSeq"/>
        </authorList>
    </citation>
    <scope>IDENTIFICATION</scope>
    <source>
        <tissue evidence="12 13">Tentacle</tissue>
    </source>
</reference>
<protein>
    <submittedName>
        <fullName evidence="12 13">QRFP-like peptide receptor</fullName>
    </submittedName>
</protein>
<keyword evidence="4 8" id="KW-0297">G-protein coupled receptor</keyword>
<dbReference type="Pfam" id="PF00001">
    <property type="entry name" value="7tm_1"/>
    <property type="match status" value="1"/>
</dbReference>
<dbReference type="InterPro" id="IPR000276">
    <property type="entry name" value="GPCR_Rhodpsn"/>
</dbReference>
<keyword evidence="2 8" id="KW-0812">Transmembrane</keyword>
<feature type="transmembrane region" description="Helical" evidence="9">
    <location>
        <begin position="313"/>
        <end position="338"/>
    </location>
</feature>
<evidence type="ECO:0000256" key="7">
    <source>
        <dbReference type="ARBA" id="ARBA00023224"/>
    </source>
</evidence>
<accession>A0A6P8I7U1</accession>
<dbReference type="RefSeq" id="XP_031561132.1">
    <property type="nucleotide sequence ID" value="XM_031705272.1"/>
</dbReference>
<evidence type="ECO:0000259" key="10">
    <source>
        <dbReference type="PROSITE" id="PS50262"/>
    </source>
</evidence>
<dbReference type="KEGG" id="aten:116297110"/>
<dbReference type="GeneID" id="116297110"/>
<dbReference type="AlphaFoldDB" id="A0A6P8I7U1"/>
<dbReference type="Gene3D" id="1.20.1070.10">
    <property type="entry name" value="Rhodopsin 7-helix transmembrane proteins"/>
    <property type="match status" value="1"/>
</dbReference>
<keyword evidence="7 8" id="KW-0807">Transducer</keyword>
<dbReference type="GO" id="GO:0004930">
    <property type="term" value="F:G protein-coupled receptor activity"/>
    <property type="evidence" value="ECO:0007669"/>
    <property type="project" value="UniProtKB-KW"/>
</dbReference>
<keyword evidence="5 9" id="KW-0472">Membrane</keyword>
<dbReference type="GO" id="GO:0005886">
    <property type="term" value="C:plasma membrane"/>
    <property type="evidence" value="ECO:0007669"/>
    <property type="project" value="TreeGrafter"/>
</dbReference>
<feature type="transmembrane region" description="Helical" evidence="9">
    <location>
        <begin position="37"/>
        <end position="58"/>
    </location>
</feature>
<dbReference type="PANTHER" id="PTHR45695">
    <property type="entry name" value="LEUCOKININ RECEPTOR-RELATED"/>
    <property type="match status" value="1"/>
</dbReference>
<dbReference type="SUPFAM" id="SSF81321">
    <property type="entry name" value="Family A G protein-coupled receptor-like"/>
    <property type="match status" value="1"/>
</dbReference>
<evidence type="ECO:0000313" key="12">
    <source>
        <dbReference type="RefSeq" id="XP_031561132.1"/>
    </source>
</evidence>